<gene>
    <name evidence="1" type="ORF">S01H1_41268</name>
</gene>
<proteinExistence type="predicted"/>
<dbReference type="InterPro" id="IPR027558">
    <property type="entry name" value="Pre_pil_HX9DG_C"/>
</dbReference>
<dbReference type="NCBIfam" id="TIGR04294">
    <property type="entry name" value="pre_pil_HX9DG"/>
    <property type="match status" value="1"/>
</dbReference>
<accession>X0VMI7</accession>
<dbReference type="EMBL" id="BARS01026169">
    <property type="protein sequence ID" value="GAG12397.1"/>
    <property type="molecule type" value="Genomic_DNA"/>
</dbReference>
<sequence length="61" mass="6714">TNSELRKRFVRHDGGSNFAFVDGHVEWLSVDEIIRAYKAGELAGIAPSPASGPDGQPWYLK</sequence>
<dbReference type="AlphaFoldDB" id="X0VMI7"/>
<comment type="caution">
    <text evidence="1">The sequence shown here is derived from an EMBL/GenBank/DDBJ whole genome shotgun (WGS) entry which is preliminary data.</text>
</comment>
<name>X0VMI7_9ZZZZ</name>
<reference evidence="1" key="1">
    <citation type="journal article" date="2014" name="Front. Microbiol.">
        <title>High frequency of phylogenetically diverse reductive dehalogenase-homologous genes in deep subseafloor sedimentary metagenomes.</title>
        <authorList>
            <person name="Kawai M."/>
            <person name="Futagami T."/>
            <person name="Toyoda A."/>
            <person name="Takaki Y."/>
            <person name="Nishi S."/>
            <person name="Hori S."/>
            <person name="Arai W."/>
            <person name="Tsubouchi T."/>
            <person name="Morono Y."/>
            <person name="Uchiyama I."/>
            <person name="Ito T."/>
            <person name="Fujiyama A."/>
            <person name="Inagaki F."/>
            <person name="Takami H."/>
        </authorList>
    </citation>
    <scope>NUCLEOTIDE SEQUENCE</scope>
    <source>
        <strain evidence="1">Expedition CK06-06</strain>
    </source>
</reference>
<organism evidence="1">
    <name type="scientific">marine sediment metagenome</name>
    <dbReference type="NCBI Taxonomy" id="412755"/>
    <lineage>
        <taxon>unclassified sequences</taxon>
        <taxon>metagenomes</taxon>
        <taxon>ecological metagenomes</taxon>
    </lineage>
</organism>
<evidence type="ECO:0000313" key="1">
    <source>
        <dbReference type="EMBL" id="GAG12397.1"/>
    </source>
</evidence>
<protein>
    <submittedName>
        <fullName evidence="1">Uncharacterized protein</fullName>
    </submittedName>
</protein>
<feature type="non-terminal residue" evidence="1">
    <location>
        <position position="1"/>
    </location>
</feature>